<comment type="caution">
    <text evidence="2">The sequence shown here is derived from an EMBL/GenBank/DDBJ whole genome shotgun (WGS) entry which is preliminary data.</text>
</comment>
<organism evidence="2 3">
    <name type="scientific">Spironucleus salmonicida</name>
    <dbReference type="NCBI Taxonomy" id="348837"/>
    <lineage>
        <taxon>Eukaryota</taxon>
        <taxon>Metamonada</taxon>
        <taxon>Diplomonadida</taxon>
        <taxon>Hexamitidae</taxon>
        <taxon>Hexamitinae</taxon>
        <taxon>Spironucleus</taxon>
    </lineage>
</organism>
<dbReference type="EMBL" id="AUWU02000002">
    <property type="protein sequence ID" value="KAH0575960.1"/>
    <property type="molecule type" value="Genomic_DNA"/>
</dbReference>
<feature type="compositionally biased region" description="Basic residues" evidence="1">
    <location>
        <begin position="41"/>
        <end position="50"/>
    </location>
</feature>
<dbReference type="AlphaFoldDB" id="A0A9P8S0I7"/>
<protein>
    <submittedName>
        <fullName evidence="2">Uncharacterized protein</fullName>
    </submittedName>
</protein>
<sequence length="141" mass="16591">MQILSSKSELFATALSASYPFVFWPYLPARAKADAEAPNQRKARRRKRQKDRGNRQNAKENLVEEYLAGRLYHANIIIIQYLNKIFQLWNFQIWGVVKAAAVSEEDYPKIPWYRKLENSRVDFFGGHQAHPYGQAFLWRQS</sequence>
<evidence type="ECO:0000313" key="2">
    <source>
        <dbReference type="EMBL" id="KAH0575960.1"/>
    </source>
</evidence>
<gene>
    <name evidence="2" type="ORF">SS50377_21497</name>
</gene>
<feature type="region of interest" description="Disordered" evidence="1">
    <location>
        <begin position="35"/>
        <end position="58"/>
    </location>
</feature>
<dbReference type="Proteomes" id="UP000018208">
    <property type="component" value="Unassembled WGS sequence"/>
</dbReference>
<dbReference type="RefSeq" id="XP_067766733.1">
    <property type="nucleotide sequence ID" value="XM_067905416.1"/>
</dbReference>
<reference evidence="2 3" key="1">
    <citation type="journal article" date="2014" name="PLoS Genet.">
        <title>The Genome of Spironucleus salmonicida Highlights a Fish Pathogen Adapted to Fluctuating Environments.</title>
        <authorList>
            <person name="Xu F."/>
            <person name="Jerlstrom-Hultqvist J."/>
            <person name="Einarsson E."/>
            <person name="Astvaldsson A."/>
            <person name="Svard S.G."/>
            <person name="Andersson J.O."/>
        </authorList>
    </citation>
    <scope>NUCLEOTIDE SEQUENCE [LARGE SCALE GENOMIC DNA]</scope>
    <source>
        <strain evidence="2 3">ATCC 50377</strain>
    </source>
</reference>
<dbReference type="GeneID" id="94295520"/>
<dbReference type="KEGG" id="ssao:94295520"/>
<evidence type="ECO:0000313" key="3">
    <source>
        <dbReference type="Proteomes" id="UP000018208"/>
    </source>
</evidence>
<evidence type="ECO:0000256" key="1">
    <source>
        <dbReference type="SAM" id="MobiDB-lite"/>
    </source>
</evidence>
<proteinExistence type="predicted"/>
<name>A0A9P8S0I7_9EUKA</name>
<keyword evidence="3" id="KW-1185">Reference proteome</keyword>
<accession>A0A9P8S0I7</accession>